<accession>A0A1G9Z2E1</accession>
<evidence type="ECO:0000256" key="3">
    <source>
        <dbReference type="ARBA" id="ARBA00023163"/>
    </source>
</evidence>
<dbReference type="GO" id="GO:0003700">
    <property type="term" value="F:DNA-binding transcription factor activity"/>
    <property type="evidence" value="ECO:0007669"/>
    <property type="project" value="InterPro"/>
</dbReference>
<keyword evidence="2 5" id="KW-0238">DNA-binding</keyword>
<feature type="domain" description="HTH araC/xylS-type" evidence="4">
    <location>
        <begin position="182"/>
        <end position="280"/>
    </location>
</feature>
<reference evidence="5 6" key="1">
    <citation type="submission" date="2016-10" db="EMBL/GenBank/DDBJ databases">
        <authorList>
            <person name="de Groot N.N."/>
        </authorList>
    </citation>
    <scope>NUCLEOTIDE SEQUENCE [LARGE SCALE GENOMIC DNA]</scope>
    <source>
        <strain evidence="5 6">DSM 16981</strain>
    </source>
</reference>
<dbReference type="SUPFAM" id="SSF46689">
    <property type="entry name" value="Homeodomain-like"/>
    <property type="match status" value="2"/>
</dbReference>
<dbReference type="PROSITE" id="PS00041">
    <property type="entry name" value="HTH_ARAC_FAMILY_1"/>
    <property type="match status" value="1"/>
</dbReference>
<evidence type="ECO:0000313" key="5">
    <source>
        <dbReference type="EMBL" id="SDN15648.1"/>
    </source>
</evidence>
<dbReference type="RefSeq" id="WP_091651889.1">
    <property type="nucleotide sequence ID" value="NZ_FNHQ01000027.1"/>
</dbReference>
<proteinExistence type="predicted"/>
<evidence type="ECO:0000259" key="4">
    <source>
        <dbReference type="PROSITE" id="PS01124"/>
    </source>
</evidence>
<dbReference type="InterPro" id="IPR014710">
    <property type="entry name" value="RmlC-like_jellyroll"/>
</dbReference>
<dbReference type="PANTHER" id="PTHR43280">
    <property type="entry name" value="ARAC-FAMILY TRANSCRIPTIONAL REGULATOR"/>
    <property type="match status" value="1"/>
</dbReference>
<dbReference type="InterPro" id="IPR009057">
    <property type="entry name" value="Homeodomain-like_sf"/>
</dbReference>
<dbReference type="AlphaFoldDB" id="A0A1G9Z2E1"/>
<dbReference type="InterPro" id="IPR020449">
    <property type="entry name" value="Tscrpt_reg_AraC-type_HTH"/>
</dbReference>
<dbReference type="CDD" id="cd02208">
    <property type="entry name" value="cupin_RmlC-like"/>
    <property type="match status" value="1"/>
</dbReference>
<protein>
    <submittedName>
        <fullName evidence="5">AraC-type DNA-binding protein</fullName>
    </submittedName>
</protein>
<dbReference type="InterPro" id="IPR018062">
    <property type="entry name" value="HTH_AraC-typ_CS"/>
</dbReference>
<sequence>MYYYFFHDTYTDIFEKEKRPHLTRLSHSYDNPTWSANYHVHRDEIELAYVESGIANYSLDIENFTVHEGDIIAIEPGVLHGLASDYNQPASIWSIGISNFKLKNQKHAVTLLPENGVPILNVNQEKHLIFSLINEIHEQHQHHTNTSMFLCNQLAETLVALYSQYFEHCRIHEYPKNHSFARDIMIYINFHYAQKISLESLASRFHMSEDHISHEFKNVYGVSPINYTIDRRICEAKWLLINTIDSLSVIAQQIGYENVNYFTNLFTRRIGMTPTSFRYTYGTHKNKR</sequence>
<evidence type="ECO:0000256" key="2">
    <source>
        <dbReference type="ARBA" id="ARBA00023125"/>
    </source>
</evidence>
<keyword evidence="1" id="KW-0805">Transcription regulation</keyword>
<dbReference type="Pfam" id="PF07883">
    <property type="entry name" value="Cupin_2"/>
    <property type="match status" value="1"/>
</dbReference>
<dbReference type="InterPro" id="IPR037923">
    <property type="entry name" value="HTH-like"/>
</dbReference>
<dbReference type="SMART" id="SM00342">
    <property type="entry name" value="HTH_ARAC"/>
    <property type="match status" value="1"/>
</dbReference>
<organism evidence="5 6">
    <name type="scientific">Megasphaera paucivorans</name>
    <dbReference type="NCBI Taxonomy" id="349095"/>
    <lineage>
        <taxon>Bacteria</taxon>
        <taxon>Bacillati</taxon>
        <taxon>Bacillota</taxon>
        <taxon>Negativicutes</taxon>
        <taxon>Veillonellales</taxon>
        <taxon>Veillonellaceae</taxon>
        <taxon>Megasphaera</taxon>
    </lineage>
</organism>
<gene>
    <name evidence="5" type="ORF">SAMN05660299_02221</name>
</gene>
<evidence type="ECO:0000256" key="1">
    <source>
        <dbReference type="ARBA" id="ARBA00023015"/>
    </source>
</evidence>
<dbReference type="Gene3D" id="2.60.120.10">
    <property type="entry name" value="Jelly Rolls"/>
    <property type="match status" value="1"/>
</dbReference>
<dbReference type="PROSITE" id="PS01124">
    <property type="entry name" value="HTH_ARAC_FAMILY_2"/>
    <property type="match status" value="1"/>
</dbReference>
<keyword evidence="6" id="KW-1185">Reference proteome</keyword>
<keyword evidence="3" id="KW-0804">Transcription</keyword>
<dbReference type="SUPFAM" id="SSF51215">
    <property type="entry name" value="Regulatory protein AraC"/>
    <property type="match status" value="1"/>
</dbReference>
<dbReference type="STRING" id="349095.SAMN05660299_02221"/>
<dbReference type="InterPro" id="IPR018060">
    <property type="entry name" value="HTH_AraC"/>
</dbReference>
<dbReference type="InterPro" id="IPR013096">
    <property type="entry name" value="Cupin_2"/>
</dbReference>
<name>A0A1G9Z2E1_9FIRM</name>
<evidence type="ECO:0000313" key="6">
    <source>
        <dbReference type="Proteomes" id="UP000199309"/>
    </source>
</evidence>
<dbReference type="PRINTS" id="PR00032">
    <property type="entry name" value="HTHARAC"/>
</dbReference>
<dbReference type="OrthoDB" id="253601at2"/>
<dbReference type="PANTHER" id="PTHR43280:SF17">
    <property type="entry name" value="ARAC-TYPE DNA-BINDING DOMAIN-CONTAINING PROTEIN"/>
    <property type="match status" value="1"/>
</dbReference>
<dbReference type="EMBL" id="FNHQ01000027">
    <property type="protein sequence ID" value="SDN15648.1"/>
    <property type="molecule type" value="Genomic_DNA"/>
</dbReference>
<dbReference type="GO" id="GO:0043565">
    <property type="term" value="F:sequence-specific DNA binding"/>
    <property type="evidence" value="ECO:0007669"/>
    <property type="project" value="InterPro"/>
</dbReference>
<dbReference type="Gene3D" id="1.10.10.60">
    <property type="entry name" value="Homeodomain-like"/>
    <property type="match status" value="2"/>
</dbReference>
<dbReference type="Pfam" id="PF12833">
    <property type="entry name" value="HTH_18"/>
    <property type="match status" value="1"/>
</dbReference>
<dbReference type="Proteomes" id="UP000199309">
    <property type="component" value="Unassembled WGS sequence"/>
</dbReference>